<dbReference type="InterPro" id="IPR005225">
    <property type="entry name" value="Small_GTP-bd"/>
</dbReference>
<name>A0A9D2B2R2_9FIRM</name>
<dbReference type="FunFam" id="3.40.50.300:FF:000426">
    <property type="entry name" value="Ferrous iron transport protein B"/>
    <property type="match status" value="1"/>
</dbReference>
<evidence type="ECO:0000256" key="10">
    <source>
        <dbReference type="ARBA" id="ARBA00023004"/>
    </source>
</evidence>
<dbReference type="InterPro" id="IPR050860">
    <property type="entry name" value="FeoB_GTPase"/>
</dbReference>
<dbReference type="GO" id="GO:0015093">
    <property type="term" value="F:ferrous iron transmembrane transporter activity"/>
    <property type="evidence" value="ECO:0007669"/>
    <property type="project" value="UniProtKB-UniRule"/>
</dbReference>
<organism evidence="19 20">
    <name type="scientific">Candidatus Blautia gallistercoris</name>
    <dbReference type="NCBI Taxonomy" id="2838490"/>
    <lineage>
        <taxon>Bacteria</taxon>
        <taxon>Bacillati</taxon>
        <taxon>Bacillota</taxon>
        <taxon>Clostridia</taxon>
        <taxon>Lachnospirales</taxon>
        <taxon>Lachnospiraceae</taxon>
        <taxon>Blautia</taxon>
    </lineage>
</organism>
<feature type="transmembrane region" description="Helical" evidence="17">
    <location>
        <begin position="293"/>
        <end position="313"/>
    </location>
</feature>
<comment type="function">
    <text evidence="1 17">Probable transporter of a GTP-driven Fe(2+) uptake system.</text>
</comment>
<evidence type="ECO:0000256" key="2">
    <source>
        <dbReference type="ARBA" id="ARBA00004429"/>
    </source>
</evidence>
<evidence type="ECO:0000313" key="20">
    <source>
        <dbReference type="Proteomes" id="UP000886817"/>
    </source>
</evidence>
<keyword evidence="5 17" id="KW-0410">Iron transport</keyword>
<protein>
    <recommendedName>
        <fullName evidence="14 17">Ferrous iron transport protein B</fullName>
    </recommendedName>
</protein>
<evidence type="ECO:0000256" key="5">
    <source>
        <dbReference type="ARBA" id="ARBA00022496"/>
    </source>
</evidence>
<reference evidence="19" key="1">
    <citation type="journal article" date="2021" name="PeerJ">
        <title>Extensive microbial diversity within the chicken gut microbiome revealed by metagenomics and culture.</title>
        <authorList>
            <person name="Gilroy R."/>
            <person name="Ravi A."/>
            <person name="Getino M."/>
            <person name="Pursley I."/>
            <person name="Horton D.L."/>
            <person name="Alikhan N.F."/>
            <person name="Baker D."/>
            <person name="Gharbi K."/>
            <person name="Hall N."/>
            <person name="Watson M."/>
            <person name="Adriaenssens E.M."/>
            <person name="Foster-Nyarko E."/>
            <person name="Jarju S."/>
            <person name="Secka A."/>
            <person name="Antonio M."/>
            <person name="Oren A."/>
            <person name="Chaudhuri R.R."/>
            <person name="La Ragione R."/>
            <person name="Hildebrand F."/>
            <person name="Pallen M.J."/>
        </authorList>
    </citation>
    <scope>NUCLEOTIDE SEQUENCE</scope>
    <source>
        <strain evidence="19">ChiSjej1B19-8411</strain>
    </source>
</reference>
<evidence type="ECO:0000256" key="16">
    <source>
        <dbReference type="PIRSR" id="PIRSR603373-2"/>
    </source>
</evidence>
<keyword evidence="9 17" id="KW-1133">Transmembrane helix</keyword>
<feature type="binding site" evidence="15">
    <location>
        <begin position="14"/>
        <end position="21"/>
    </location>
    <ligand>
        <name>GTP</name>
        <dbReference type="ChEBI" id="CHEBI:37565"/>
        <label>1</label>
    </ligand>
</feature>
<evidence type="ECO:0000256" key="4">
    <source>
        <dbReference type="ARBA" id="ARBA00022475"/>
    </source>
</evidence>
<dbReference type="PANTHER" id="PTHR43185">
    <property type="entry name" value="FERROUS IRON TRANSPORT PROTEIN B"/>
    <property type="match status" value="1"/>
</dbReference>
<feature type="transmembrane region" description="Helical" evidence="17">
    <location>
        <begin position="521"/>
        <end position="542"/>
    </location>
</feature>
<evidence type="ECO:0000256" key="14">
    <source>
        <dbReference type="NCBIfam" id="TIGR00437"/>
    </source>
</evidence>
<dbReference type="InterPro" id="IPR006073">
    <property type="entry name" value="GTP-bd"/>
</dbReference>
<dbReference type="Proteomes" id="UP000886817">
    <property type="component" value="Unassembled WGS sequence"/>
</dbReference>
<sequence>MSKDKNEICVGFIGNPNCGKTTLFNAYTGANLKVANWPGVTVEKVEGSTKFQDHFIRLVDLPGTYSLTSYTMEEQVSREYILSDAVDVIVDVVDASALERNLYLTLQLIELGKPVVLALNMMDIVEKRGMEIDLHRLPEMLGIPVIPVSARKRKGLDILMHAVVHHKDSSEKTLMFHHHPDRTGHVHDHHSEFAMVYSDAIEDKIDVVKEALKTSYPELSNHRWHAIKLLEGDSAIVAKYPCSVPSDLIGSCEKQIINEKYDFIEEIIREVLVNKEDKAARTDKIDAVLTNQWLGFPIFLCIMALVFLLTFTFGDWLKEYMSLFLEWFSGTVQTGLENMQVNAMLISLVVDGIISGVGGILTFLPNIFFLFLALAFLEDSGYMSRAAYVMDGIMGKLGLSGRAFIPMILGFGCSVPALMASRALENRHDRFKVMLVTPFMSCSARLPIYVLFSQMFFREHAMLAAYSMYVLGLLVAILAAYVMHIMDKKKASYNLLIELPEYKAPSARTVAIYVWEKIKDYLTKAGTTIFIASIIMWVLLNFGTSGYVTDISDSFGSSIGKLIVPVFQPLGLGYWQIVVALIAGISAKEVVVSSCSVLFGVSNITTATGMATLADLLGNAGFGPLNAYALMTFSLLYIPCIATLATIRRESHSWKWTGFCALFQLIVAWVITFLVYQIGSLIL</sequence>
<keyword evidence="12 15" id="KW-0342">GTP-binding</keyword>
<keyword evidence="11" id="KW-0406">Ion transport</keyword>
<keyword evidence="10 17" id="KW-0408">Iron</keyword>
<dbReference type="GO" id="GO:0046872">
    <property type="term" value="F:metal ion binding"/>
    <property type="evidence" value="ECO:0007669"/>
    <property type="project" value="UniProtKB-KW"/>
</dbReference>
<feature type="transmembrane region" description="Helical" evidence="17">
    <location>
        <begin position="562"/>
        <end position="583"/>
    </location>
</feature>
<keyword evidence="6" id="KW-0997">Cell inner membrane</keyword>
<dbReference type="InterPro" id="IPR041069">
    <property type="entry name" value="FeoB_Cyto"/>
</dbReference>
<accession>A0A9D2B2R2</accession>
<evidence type="ECO:0000313" key="19">
    <source>
        <dbReference type="EMBL" id="HIX58316.1"/>
    </source>
</evidence>
<keyword evidence="13 17" id="KW-0472">Membrane</keyword>
<evidence type="ECO:0000256" key="11">
    <source>
        <dbReference type="ARBA" id="ARBA00023065"/>
    </source>
</evidence>
<keyword evidence="3 17" id="KW-0813">Transport</keyword>
<dbReference type="AlphaFoldDB" id="A0A9D2B2R2"/>
<keyword evidence="7 17" id="KW-0812">Transmembrane</keyword>
<feature type="transmembrane region" description="Helical" evidence="17">
    <location>
        <begin position="590"/>
        <end position="613"/>
    </location>
</feature>
<dbReference type="GO" id="GO:0005886">
    <property type="term" value="C:plasma membrane"/>
    <property type="evidence" value="ECO:0007669"/>
    <property type="project" value="UniProtKB-SubCell"/>
</dbReference>
<evidence type="ECO:0000256" key="7">
    <source>
        <dbReference type="ARBA" id="ARBA00022692"/>
    </source>
</evidence>
<feature type="transmembrane region" description="Helical" evidence="17">
    <location>
        <begin position="659"/>
        <end position="679"/>
    </location>
</feature>
<dbReference type="PANTHER" id="PTHR43185:SF1">
    <property type="entry name" value="FE(2+) TRANSPORTER FEOB"/>
    <property type="match status" value="1"/>
</dbReference>
<keyword evidence="8 15" id="KW-0547">Nucleotide-binding</keyword>
<dbReference type="Pfam" id="PF02421">
    <property type="entry name" value="FeoB_N"/>
    <property type="match status" value="1"/>
</dbReference>
<feature type="binding site" evidence="15">
    <location>
        <begin position="60"/>
        <end position="63"/>
    </location>
    <ligand>
        <name>GTP</name>
        <dbReference type="ChEBI" id="CHEBI:37565"/>
        <label>1</label>
    </ligand>
</feature>
<dbReference type="CDD" id="cd01879">
    <property type="entry name" value="FeoB"/>
    <property type="match status" value="1"/>
</dbReference>
<dbReference type="Pfam" id="PF17910">
    <property type="entry name" value="FeoB_Cyto"/>
    <property type="match status" value="1"/>
</dbReference>
<evidence type="ECO:0000256" key="13">
    <source>
        <dbReference type="ARBA" id="ARBA00023136"/>
    </source>
</evidence>
<evidence type="ECO:0000256" key="6">
    <source>
        <dbReference type="ARBA" id="ARBA00022519"/>
    </source>
</evidence>
<evidence type="ECO:0000256" key="8">
    <source>
        <dbReference type="ARBA" id="ARBA00022741"/>
    </source>
</evidence>
<dbReference type="GO" id="GO:0005525">
    <property type="term" value="F:GTP binding"/>
    <property type="evidence" value="ECO:0007669"/>
    <property type="project" value="UniProtKB-KW"/>
</dbReference>
<feature type="binding site" evidence="15">
    <location>
        <begin position="39"/>
        <end position="43"/>
    </location>
    <ligand>
        <name>GTP</name>
        <dbReference type="ChEBI" id="CHEBI:37565"/>
        <label>1</label>
    </ligand>
</feature>
<dbReference type="EMBL" id="DXEX01000033">
    <property type="protein sequence ID" value="HIX58316.1"/>
    <property type="molecule type" value="Genomic_DNA"/>
</dbReference>
<dbReference type="NCBIfam" id="TIGR00437">
    <property type="entry name" value="feoB"/>
    <property type="match status" value="1"/>
</dbReference>
<gene>
    <name evidence="19" type="primary">feoB</name>
    <name evidence="19" type="ORF">IAA45_01160</name>
</gene>
<dbReference type="PRINTS" id="PR00326">
    <property type="entry name" value="GTP1OBG"/>
</dbReference>
<comment type="subcellular location">
    <subcellularLocation>
        <location evidence="2">Cell inner membrane</location>
        <topology evidence="2">Multi-pass membrane protein</topology>
    </subcellularLocation>
    <subcellularLocation>
        <location evidence="17">Cell membrane</location>
        <topology evidence="17">Multi-pass membrane protein</topology>
    </subcellularLocation>
</comment>
<keyword evidence="16" id="KW-0460">Magnesium</keyword>
<dbReference type="NCBIfam" id="TIGR00231">
    <property type="entry name" value="small_GTP"/>
    <property type="match status" value="1"/>
</dbReference>
<evidence type="ECO:0000256" key="9">
    <source>
        <dbReference type="ARBA" id="ARBA00022989"/>
    </source>
</evidence>
<evidence type="ECO:0000256" key="1">
    <source>
        <dbReference type="ARBA" id="ARBA00003926"/>
    </source>
</evidence>
<evidence type="ECO:0000256" key="17">
    <source>
        <dbReference type="RuleBase" id="RU362098"/>
    </source>
</evidence>
<dbReference type="Pfam" id="PF07670">
    <property type="entry name" value="Gate"/>
    <property type="match status" value="2"/>
</dbReference>
<feature type="binding site" evidence="16">
    <location>
        <position position="28"/>
    </location>
    <ligand>
        <name>Mg(2+)</name>
        <dbReference type="ChEBI" id="CHEBI:18420"/>
        <label>2</label>
    </ligand>
</feature>
<dbReference type="InterPro" id="IPR030389">
    <property type="entry name" value="G_FEOB_dom"/>
</dbReference>
<feature type="transmembrane region" description="Helical" evidence="17">
    <location>
        <begin position="348"/>
        <end position="377"/>
    </location>
</feature>
<feature type="binding site" evidence="16">
    <location>
        <position position="29"/>
    </location>
    <ligand>
        <name>Mg(2+)</name>
        <dbReference type="ChEBI" id="CHEBI:18420"/>
        <label>2</label>
    </ligand>
</feature>
<dbReference type="InterPro" id="IPR003373">
    <property type="entry name" value="Fe2_transport_prot-B"/>
</dbReference>
<dbReference type="SUPFAM" id="SSF52540">
    <property type="entry name" value="P-loop containing nucleoside triphosphate hydrolases"/>
    <property type="match status" value="1"/>
</dbReference>
<dbReference type="PROSITE" id="PS51711">
    <property type="entry name" value="G_FEOB"/>
    <property type="match status" value="1"/>
</dbReference>
<dbReference type="Pfam" id="PF07664">
    <property type="entry name" value="FeoB_C"/>
    <property type="match status" value="1"/>
</dbReference>
<feature type="transmembrane region" description="Helical" evidence="17">
    <location>
        <begin position="463"/>
        <end position="483"/>
    </location>
</feature>
<feature type="binding site" evidence="16">
    <location>
        <position position="25"/>
    </location>
    <ligand>
        <name>Mg(2+)</name>
        <dbReference type="ChEBI" id="CHEBI:18420"/>
        <label>2</label>
    </ligand>
</feature>
<feature type="binding site" evidence="15">
    <location>
        <begin position="120"/>
        <end position="123"/>
    </location>
    <ligand>
        <name>GTP</name>
        <dbReference type="ChEBI" id="CHEBI:37565"/>
        <label>1</label>
    </ligand>
</feature>
<dbReference type="InterPro" id="IPR011640">
    <property type="entry name" value="Fe2_transport_prot_B_C"/>
</dbReference>
<keyword evidence="4" id="KW-1003">Cell membrane</keyword>
<dbReference type="InterPro" id="IPR011642">
    <property type="entry name" value="Gate_dom"/>
</dbReference>
<dbReference type="Gene3D" id="3.40.50.300">
    <property type="entry name" value="P-loop containing nucleotide triphosphate hydrolases"/>
    <property type="match status" value="1"/>
</dbReference>
<reference evidence="19" key="2">
    <citation type="submission" date="2021-04" db="EMBL/GenBank/DDBJ databases">
        <authorList>
            <person name="Gilroy R."/>
        </authorList>
    </citation>
    <scope>NUCLEOTIDE SEQUENCE</scope>
    <source>
        <strain evidence="19">ChiSjej1B19-8411</strain>
    </source>
</reference>
<comment type="caution">
    <text evidence="19">The sequence shown here is derived from an EMBL/GenBank/DDBJ whole genome shotgun (WGS) entry which is preliminary data.</text>
</comment>
<evidence type="ECO:0000256" key="15">
    <source>
        <dbReference type="PIRSR" id="PIRSR603373-1"/>
    </source>
</evidence>
<evidence type="ECO:0000259" key="18">
    <source>
        <dbReference type="PROSITE" id="PS51711"/>
    </source>
</evidence>
<feature type="transmembrane region" description="Helical" evidence="17">
    <location>
        <begin position="397"/>
        <end position="421"/>
    </location>
</feature>
<dbReference type="InterPro" id="IPR027417">
    <property type="entry name" value="P-loop_NTPase"/>
</dbReference>
<proteinExistence type="inferred from homology"/>
<feature type="transmembrane region" description="Helical" evidence="17">
    <location>
        <begin position="625"/>
        <end position="647"/>
    </location>
</feature>
<evidence type="ECO:0000256" key="12">
    <source>
        <dbReference type="ARBA" id="ARBA00023134"/>
    </source>
</evidence>
<comment type="similarity">
    <text evidence="17">Belongs to the TRAFAC class TrmE-Era-EngA-EngB-Septin-like GTPase superfamily. FeoB GTPase (TC 9.A.8) family.</text>
</comment>
<dbReference type="Gene3D" id="1.10.287.1770">
    <property type="match status" value="1"/>
</dbReference>
<evidence type="ECO:0000256" key="3">
    <source>
        <dbReference type="ARBA" id="ARBA00022448"/>
    </source>
</evidence>
<keyword evidence="16" id="KW-0479">Metal-binding</keyword>
<feature type="domain" description="FeoB-type G" evidence="18">
    <location>
        <begin position="7"/>
        <end position="169"/>
    </location>
</feature>
<feature type="binding site" evidence="16">
    <location>
        <position position="26"/>
    </location>
    <ligand>
        <name>Mg(2+)</name>
        <dbReference type="ChEBI" id="CHEBI:18420"/>
        <label>2</label>
    </ligand>
</feature>